<protein>
    <submittedName>
        <fullName evidence="2">Uncharacterized protein</fullName>
    </submittedName>
</protein>
<dbReference type="VEuPathDB" id="FungiDB:SMAC_09526"/>
<evidence type="ECO:0000256" key="1">
    <source>
        <dbReference type="SAM" id="MobiDB-lite"/>
    </source>
</evidence>
<feature type="compositionally biased region" description="Basic and acidic residues" evidence="1">
    <location>
        <begin position="70"/>
        <end position="81"/>
    </location>
</feature>
<accession>A0A8S8ZT76</accession>
<feature type="compositionally biased region" description="Low complexity" evidence="1">
    <location>
        <begin position="92"/>
        <end position="105"/>
    </location>
</feature>
<dbReference type="Proteomes" id="UP000433876">
    <property type="component" value="Unassembled WGS sequence"/>
</dbReference>
<comment type="caution">
    <text evidence="2">The sequence shown here is derived from an EMBL/GenBank/DDBJ whole genome shotgun (WGS) entry which is preliminary data.</text>
</comment>
<organism evidence="2 3">
    <name type="scientific">Sordaria macrospora</name>
    <dbReference type="NCBI Taxonomy" id="5147"/>
    <lineage>
        <taxon>Eukaryota</taxon>
        <taxon>Fungi</taxon>
        <taxon>Dikarya</taxon>
        <taxon>Ascomycota</taxon>
        <taxon>Pezizomycotina</taxon>
        <taxon>Sordariomycetes</taxon>
        <taxon>Sordariomycetidae</taxon>
        <taxon>Sordariales</taxon>
        <taxon>Sordariaceae</taxon>
        <taxon>Sordaria</taxon>
    </lineage>
</organism>
<name>A0A8S8ZT76_SORMA</name>
<evidence type="ECO:0000313" key="2">
    <source>
        <dbReference type="EMBL" id="KAA8632186.1"/>
    </source>
</evidence>
<dbReference type="AlphaFoldDB" id="A0A8S8ZT76"/>
<feature type="region of interest" description="Disordered" evidence="1">
    <location>
        <begin position="70"/>
        <end position="106"/>
    </location>
</feature>
<gene>
    <name evidence="2" type="ORF">SMACR_09526</name>
</gene>
<proteinExistence type="predicted"/>
<sequence length="406" mass="46198">MSVFDFDVASNTLAQCIDFCNSRTRRGENTRFFLHHRQDLARERQEAQQALQQAKQKDAQDALQDARVKLDHVQQERRQQEQEELQLSTRHQVLQGQTQQQATDRQALEEEKAVLATDRQALEEEKAAVARERQIVEEEKAARTFEELENVSERVDTVQAFIEVAGQTNDRLAAAQTEAASTTSLIDQRLTHVVDQQLESIVSKLGDVQGVAEGTNNRLALIEDVAEGTGLHDRLTSIKNEIDNGRRALDDIRIVVTTENELLKTRVDALRQRNLELTLQLESYCGIGATESGSFNHEWLALVNEVRRNLLSINVSKPQGCDLRTILYHIAKAVQNRTLHHRLAVFRVASQWNDWYCWEDVMNRGQDAVVVEGPYRLHQNGACFQVKRVEEGFSDLLVFRGPNLGL</sequence>
<evidence type="ECO:0000313" key="3">
    <source>
        <dbReference type="Proteomes" id="UP000433876"/>
    </source>
</evidence>
<dbReference type="EMBL" id="NMPR01000060">
    <property type="protein sequence ID" value="KAA8632186.1"/>
    <property type="molecule type" value="Genomic_DNA"/>
</dbReference>
<reference evidence="2 3" key="1">
    <citation type="submission" date="2017-07" db="EMBL/GenBank/DDBJ databases">
        <title>Genome sequence of the Sordaria macrospora wild type strain R19027.</title>
        <authorList>
            <person name="Nowrousian M."/>
            <person name="Teichert I."/>
            <person name="Kueck U."/>
        </authorList>
    </citation>
    <scope>NUCLEOTIDE SEQUENCE [LARGE SCALE GENOMIC DNA]</scope>
    <source>
        <strain evidence="2 3">R19027</strain>
        <tissue evidence="2">Mycelium</tissue>
    </source>
</reference>